<sequence>MAISHGNVMQILIQEFVLAKPKRLDLEATCEDFSNVIGTSPIGTLYKGTLSSGIEIVVASDLVTSKNWSKIVKSQFRRRNHETRYNNVVSPNPYKPYNNITLHIGIVWEISNPTATRNC</sequence>
<keyword evidence="4" id="KW-0472">Membrane</keyword>
<evidence type="ECO:0000256" key="3">
    <source>
        <dbReference type="ARBA" id="ARBA00022989"/>
    </source>
</evidence>
<comment type="subcellular location">
    <subcellularLocation>
        <location evidence="5">Endomembrane system</location>
        <topology evidence="5">Single-pass type I membrane protein</topology>
    </subcellularLocation>
</comment>
<accession>A0A371I3V2</accession>
<dbReference type="PANTHER" id="PTHR46084:SF4">
    <property type="entry name" value="PROTEIN KINASE DOMAIN-CONTAINING PROTEIN"/>
    <property type="match status" value="1"/>
</dbReference>
<name>A0A371I3V2_MUCPR</name>
<proteinExistence type="predicted"/>
<evidence type="ECO:0000256" key="1">
    <source>
        <dbReference type="ARBA" id="ARBA00022692"/>
    </source>
</evidence>
<evidence type="ECO:0000256" key="4">
    <source>
        <dbReference type="ARBA" id="ARBA00023136"/>
    </source>
</evidence>
<protein>
    <submittedName>
        <fullName evidence="6">Inactive receptor-like serine/threonine-protein kinase</fullName>
    </submittedName>
</protein>
<comment type="caution">
    <text evidence="6">The sequence shown here is derived from an EMBL/GenBank/DDBJ whole genome shotgun (WGS) entry which is preliminary data.</text>
</comment>
<dbReference type="AlphaFoldDB" id="A0A371I3V2"/>
<keyword evidence="2" id="KW-0732">Signal</keyword>
<gene>
    <name evidence="6" type="ORF">CR513_05902</name>
</gene>
<evidence type="ECO:0000313" key="7">
    <source>
        <dbReference type="Proteomes" id="UP000257109"/>
    </source>
</evidence>
<dbReference type="Proteomes" id="UP000257109">
    <property type="component" value="Unassembled WGS sequence"/>
</dbReference>
<evidence type="ECO:0000256" key="2">
    <source>
        <dbReference type="ARBA" id="ARBA00022729"/>
    </source>
</evidence>
<evidence type="ECO:0000313" key="6">
    <source>
        <dbReference type="EMBL" id="RDY09699.1"/>
    </source>
</evidence>
<organism evidence="6 7">
    <name type="scientific">Mucuna pruriens</name>
    <name type="common">Velvet bean</name>
    <name type="synonym">Dolichos pruriens</name>
    <dbReference type="NCBI Taxonomy" id="157652"/>
    <lineage>
        <taxon>Eukaryota</taxon>
        <taxon>Viridiplantae</taxon>
        <taxon>Streptophyta</taxon>
        <taxon>Embryophyta</taxon>
        <taxon>Tracheophyta</taxon>
        <taxon>Spermatophyta</taxon>
        <taxon>Magnoliopsida</taxon>
        <taxon>eudicotyledons</taxon>
        <taxon>Gunneridae</taxon>
        <taxon>Pentapetalae</taxon>
        <taxon>rosids</taxon>
        <taxon>fabids</taxon>
        <taxon>Fabales</taxon>
        <taxon>Fabaceae</taxon>
        <taxon>Papilionoideae</taxon>
        <taxon>50 kb inversion clade</taxon>
        <taxon>NPAAA clade</taxon>
        <taxon>indigoferoid/millettioid clade</taxon>
        <taxon>Phaseoleae</taxon>
        <taxon>Mucuna</taxon>
    </lineage>
</organism>
<dbReference type="OrthoDB" id="291737at2759"/>
<dbReference type="GO" id="GO:0012505">
    <property type="term" value="C:endomembrane system"/>
    <property type="evidence" value="ECO:0007669"/>
    <property type="project" value="UniProtKB-SubCell"/>
</dbReference>
<feature type="non-terminal residue" evidence="6">
    <location>
        <position position="1"/>
    </location>
</feature>
<evidence type="ECO:0000256" key="5">
    <source>
        <dbReference type="ARBA" id="ARBA00046288"/>
    </source>
</evidence>
<keyword evidence="3" id="KW-1133">Transmembrane helix</keyword>
<dbReference type="EMBL" id="QJKJ01000990">
    <property type="protein sequence ID" value="RDY09699.1"/>
    <property type="molecule type" value="Genomic_DNA"/>
</dbReference>
<dbReference type="STRING" id="157652.A0A371I3V2"/>
<keyword evidence="1" id="KW-0812">Transmembrane</keyword>
<dbReference type="GO" id="GO:0016301">
    <property type="term" value="F:kinase activity"/>
    <property type="evidence" value="ECO:0007669"/>
    <property type="project" value="UniProtKB-KW"/>
</dbReference>
<dbReference type="PANTHER" id="PTHR46084">
    <property type="entry name" value="PROTEIN MALE DISCOVERER 2"/>
    <property type="match status" value="1"/>
</dbReference>
<keyword evidence="7" id="KW-1185">Reference proteome</keyword>
<reference evidence="6" key="1">
    <citation type="submission" date="2018-05" db="EMBL/GenBank/DDBJ databases">
        <title>Draft genome of Mucuna pruriens seed.</title>
        <authorList>
            <person name="Nnadi N.E."/>
            <person name="Vos R."/>
            <person name="Hasami M.H."/>
            <person name="Devisetty U.K."/>
            <person name="Aguiy J.C."/>
        </authorList>
    </citation>
    <scope>NUCLEOTIDE SEQUENCE [LARGE SCALE GENOMIC DNA]</scope>
    <source>
        <strain evidence="6">JCA_2017</strain>
    </source>
</reference>